<gene>
    <name evidence="1" type="ORF">HMPREF1862_00249</name>
</gene>
<reference evidence="1 2" key="1">
    <citation type="submission" date="2016-01" db="EMBL/GenBank/DDBJ databases">
        <authorList>
            <person name="Mitreva M."/>
            <person name="Pepin K.H."/>
            <person name="Mihindukulasuriya K.A."/>
            <person name="Fulton R."/>
            <person name="Fronick C."/>
            <person name="O'Laughlin M."/>
            <person name="Miner T."/>
            <person name="Herter B."/>
            <person name="Rosa B.A."/>
            <person name="Cordes M."/>
            <person name="Tomlinson C."/>
            <person name="Wollam A."/>
            <person name="Palsikar V.B."/>
            <person name="Mardis E.R."/>
            <person name="Wilson R.K."/>
        </authorList>
    </citation>
    <scope>NUCLEOTIDE SEQUENCE [LARGE SCALE GENOMIC DNA]</scope>
    <source>
        <strain evidence="1 2">DNF00696</strain>
    </source>
</reference>
<name>A0AB34X1V7_9ACTO</name>
<protein>
    <submittedName>
        <fullName evidence="1">Uncharacterized protein</fullName>
    </submittedName>
</protein>
<proteinExistence type="predicted"/>
<dbReference type="AlphaFoldDB" id="A0AB34X1V7"/>
<dbReference type="Proteomes" id="UP000070572">
    <property type="component" value="Unassembled WGS sequence"/>
</dbReference>
<evidence type="ECO:0000313" key="2">
    <source>
        <dbReference type="Proteomes" id="UP000070572"/>
    </source>
</evidence>
<organism evidence="1 2">
    <name type="scientific">Varibaculum cambriense</name>
    <dbReference type="NCBI Taxonomy" id="184870"/>
    <lineage>
        <taxon>Bacteria</taxon>
        <taxon>Bacillati</taxon>
        <taxon>Actinomycetota</taxon>
        <taxon>Actinomycetes</taxon>
        <taxon>Actinomycetales</taxon>
        <taxon>Actinomycetaceae</taxon>
        <taxon>Varibaculum</taxon>
    </lineage>
</organism>
<dbReference type="EMBL" id="LSDN01000005">
    <property type="protein sequence ID" value="KXB81822.1"/>
    <property type="molecule type" value="Genomic_DNA"/>
</dbReference>
<accession>A0AB34X1V7</accession>
<evidence type="ECO:0000313" key="1">
    <source>
        <dbReference type="EMBL" id="KXB81822.1"/>
    </source>
</evidence>
<sequence length="40" mass="4557">MKRGGKIFSPAQEFGKRRSVFQILMPTAPTRIKSLPRVNL</sequence>
<comment type="caution">
    <text evidence="1">The sequence shown here is derived from an EMBL/GenBank/DDBJ whole genome shotgun (WGS) entry which is preliminary data.</text>
</comment>